<dbReference type="AlphaFoldDB" id="M4BJL8"/>
<protein>
    <submittedName>
        <fullName evidence="1">Uncharacterized protein</fullName>
    </submittedName>
</protein>
<evidence type="ECO:0000313" key="1">
    <source>
        <dbReference type="EnsemblProtists" id="HpaP806597"/>
    </source>
</evidence>
<dbReference type="InParanoid" id="M4BJL8"/>
<name>M4BJL8_HYAAE</name>
<sequence length="150" mass="16597">MLSCQRWGSDERLQQRDVIANDIVDVKQVASFRRCRARVGHPSAVSLSSTDVGFRFSDQSTLIARTSTCCATNGIPSKQNRTRRSTSAQFLLGPLTCSNQGRAATRTLGATGFSAQEMARTLLQRPLSTDYCRCTCSRFEVGRVFCFNKS</sequence>
<dbReference type="HOGENOM" id="CLU_1744027_0_0_1"/>
<dbReference type="EnsemblProtists" id="HpaT806597">
    <property type="protein sequence ID" value="HpaP806597"/>
    <property type="gene ID" value="HpaG806597"/>
</dbReference>
<reference evidence="2" key="1">
    <citation type="journal article" date="2010" name="Science">
        <title>Signatures of adaptation to obligate biotrophy in the Hyaloperonospora arabidopsidis genome.</title>
        <authorList>
            <person name="Baxter L."/>
            <person name="Tripathy S."/>
            <person name="Ishaque N."/>
            <person name="Boot N."/>
            <person name="Cabral A."/>
            <person name="Kemen E."/>
            <person name="Thines M."/>
            <person name="Ah-Fong A."/>
            <person name="Anderson R."/>
            <person name="Badejoko W."/>
            <person name="Bittner-Eddy P."/>
            <person name="Boore J.L."/>
            <person name="Chibucos M.C."/>
            <person name="Coates M."/>
            <person name="Dehal P."/>
            <person name="Delehaunty K."/>
            <person name="Dong S."/>
            <person name="Downton P."/>
            <person name="Dumas B."/>
            <person name="Fabro G."/>
            <person name="Fronick C."/>
            <person name="Fuerstenberg S.I."/>
            <person name="Fulton L."/>
            <person name="Gaulin E."/>
            <person name="Govers F."/>
            <person name="Hughes L."/>
            <person name="Humphray S."/>
            <person name="Jiang R.H."/>
            <person name="Judelson H."/>
            <person name="Kamoun S."/>
            <person name="Kyung K."/>
            <person name="Meijer H."/>
            <person name="Minx P."/>
            <person name="Morris P."/>
            <person name="Nelson J."/>
            <person name="Phuntumart V."/>
            <person name="Qutob D."/>
            <person name="Rehmany A."/>
            <person name="Rougon-Cardoso A."/>
            <person name="Ryden P."/>
            <person name="Torto-Alalibo T."/>
            <person name="Studholme D."/>
            <person name="Wang Y."/>
            <person name="Win J."/>
            <person name="Wood J."/>
            <person name="Clifton S.W."/>
            <person name="Rogers J."/>
            <person name="Van den Ackerveken G."/>
            <person name="Jones J.D."/>
            <person name="McDowell J.M."/>
            <person name="Beynon J."/>
            <person name="Tyler B.M."/>
        </authorList>
    </citation>
    <scope>NUCLEOTIDE SEQUENCE [LARGE SCALE GENOMIC DNA]</scope>
    <source>
        <strain evidence="2">Emoy2</strain>
    </source>
</reference>
<accession>M4BJL8</accession>
<dbReference type="Proteomes" id="UP000011713">
    <property type="component" value="Unassembled WGS sequence"/>
</dbReference>
<organism evidence="1 2">
    <name type="scientific">Hyaloperonospora arabidopsidis (strain Emoy2)</name>
    <name type="common">Downy mildew agent</name>
    <name type="synonym">Peronospora arabidopsidis</name>
    <dbReference type="NCBI Taxonomy" id="559515"/>
    <lineage>
        <taxon>Eukaryota</taxon>
        <taxon>Sar</taxon>
        <taxon>Stramenopiles</taxon>
        <taxon>Oomycota</taxon>
        <taxon>Peronosporomycetes</taxon>
        <taxon>Peronosporales</taxon>
        <taxon>Peronosporaceae</taxon>
        <taxon>Hyaloperonospora</taxon>
    </lineage>
</organism>
<dbReference type="EMBL" id="JH598326">
    <property type="status" value="NOT_ANNOTATED_CDS"/>
    <property type="molecule type" value="Genomic_DNA"/>
</dbReference>
<dbReference type="VEuPathDB" id="FungiDB:HpaG806597"/>
<proteinExistence type="predicted"/>
<reference evidence="1" key="2">
    <citation type="submission" date="2015-06" db="UniProtKB">
        <authorList>
            <consortium name="EnsemblProtists"/>
        </authorList>
    </citation>
    <scope>IDENTIFICATION</scope>
    <source>
        <strain evidence="1">Emoy2</strain>
    </source>
</reference>
<keyword evidence="2" id="KW-1185">Reference proteome</keyword>
<evidence type="ECO:0000313" key="2">
    <source>
        <dbReference type="Proteomes" id="UP000011713"/>
    </source>
</evidence>